<dbReference type="AlphaFoldDB" id="A0A841C6D1"/>
<name>A0A841C6D1_9LACT</name>
<proteinExistence type="predicted"/>
<keyword evidence="3" id="KW-1185">Reference proteome</keyword>
<comment type="caution">
    <text evidence="2">The sequence shown here is derived from an EMBL/GenBank/DDBJ whole genome shotgun (WGS) entry which is preliminary data.</text>
</comment>
<keyword evidence="1" id="KW-1133">Transmembrane helix</keyword>
<dbReference type="Proteomes" id="UP000562464">
    <property type="component" value="Unassembled WGS sequence"/>
</dbReference>
<sequence length="69" mass="7904">MLFYFIFPNSSIKVSGVFFLLQVANLILQFAKIKKCKVPLNKLTKVKSVLNYILYSIFELANSNNSDAR</sequence>
<keyword evidence="1" id="KW-0812">Transmembrane</keyword>
<protein>
    <submittedName>
        <fullName evidence="2">Uncharacterized protein</fullName>
    </submittedName>
</protein>
<evidence type="ECO:0000256" key="1">
    <source>
        <dbReference type="SAM" id="Phobius"/>
    </source>
</evidence>
<keyword evidence="1" id="KW-0472">Membrane</keyword>
<evidence type="ECO:0000313" key="3">
    <source>
        <dbReference type="Proteomes" id="UP000562464"/>
    </source>
</evidence>
<feature type="transmembrane region" description="Helical" evidence="1">
    <location>
        <begin position="12"/>
        <end position="31"/>
    </location>
</feature>
<reference evidence="2 3" key="1">
    <citation type="submission" date="2020-08" db="EMBL/GenBank/DDBJ databases">
        <title>Genomic Encyclopedia of Type Strains, Phase IV (KMG-IV): sequencing the most valuable type-strain genomes for metagenomic binning, comparative biology and taxonomic classification.</title>
        <authorList>
            <person name="Goeker M."/>
        </authorList>
    </citation>
    <scope>NUCLEOTIDE SEQUENCE [LARGE SCALE GENOMIC DNA]</scope>
    <source>
        <strain evidence="2 3">DSM 14925</strain>
    </source>
</reference>
<evidence type="ECO:0000313" key="2">
    <source>
        <dbReference type="EMBL" id="MBB5887894.1"/>
    </source>
</evidence>
<accession>A0A841C6D1</accession>
<organism evidence="2 3">
    <name type="scientific">Lactovum miscens</name>
    <dbReference type="NCBI Taxonomy" id="190387"/>
    <lineage>
        <taxon>Bacteria</taxon>
        <taxon>Bacillati</taxon>
        <taxon>Bacillota</taxon>
        <taxon>Bacilli</taxon>
        <taxon>Lactobacillales</taxon>
        <taxon>Streptococcaceae</taxon>
        <taxon>Lactovum</taxon>
    </lineage>
</organism>
<gene>
    <name evidence="2" type="ORF">HNQ37_000784</name>
</gene>
<dbReference type="EMBL" id="JACHHV010000010">
    <property type="protein sequence ID" value="MBB5887894.1"/>
    <property type="molecule type" value="Genomic_DNA"/>
</dbReference>